<dbReference type="SUPFAM" id="SSF48452">
    <property type="entry name" value="TPR-like"/>
    <property type="match status" value="1"/>
</dbReference>
<gene>
    <name evidence="2" type="primary">CNOT10</name>
    <name evidence="2" type="ORF">MHBO_001836</name>
</gene>
<dbReference type="PANTHER" id="PTHR12979:SF5">
    <property type="entry name" value="CCR4-NOT TRANSCRIPTION COMPLEX SUBUNIT 10"/>
    <property type="match status" value="1"/>
</dbReference>
<sequence length="166" mass="18929">YFEQSLILISKTNSLEWVKRDALLNLTAACYFSEDFVGAVHHAQKFLALKDIKETDRCLAALYSNESFCRLGKINEALKMLNPSKFANYDDFEREKALIYNNLACTYIVKGDLDRARICVDKALTCEGGLTSANNPDHKFKLNAYKNGQFLESIPIFEKEYYIIGS</sequence>
<evidence type="ECO:0000313" key="2">
    <source>
        <dbReference type="EMBL" id="MES1920120.1"/>
    </source>
</evidence>
<comment type="caution">
    <text evidence="2">The sequence shown here is derived from an EMBL/GenBank/DDBJ whole genome shotgun (WGS) entry which is preliminary data.</text>
</comment>
<evidence type="ECO:0000313" key="3">
    <source>
        <dbReference type="Proteomes" id="UP001439008"/>
    </source>
</evidence>
<name>A0ABV2AKD1_9EUKA</name>
<dbReference type="InterPro" id="IPR011990">
    <property type="entry name" value="TPR-like_helical_dom_sf"/>
</dbReference>
<proteinExistence type="inferred from homology"/>
<dbReference type="InterPro" id="IPR039740">
    <property type="entry name" value="CNOT10"/>
</dbReference>
<organism evidence="2 3">
    <name type="scientific">Bonamia ostreae</name>
    <dbReference type="NCBI Taxonomy" id="126728"/>
    <lineage>
        <taxon>Eukaryota</taxon>
        <taxon>Sar</taxon>
        <taxon>Rhizaria</taxon>
        <taxon>Endomyxa</taxon>
        <taxon>Ascetosporea</taxon>
        <taxon>Haplosporida</taxon>
        <taxon>Bonamia</taxon>
    </lineage>
</organism>
<dbReference type="Gene3D" id="1.25.40.10">
    <property type="entry name" value="Tetratricopeptide repeat domain"/>
    <property type="match status" value="1"/>
</dbReference>
<reference evidence="2 3" key="1">
    <citation type="journal article" date="2024" name="BMC Biol.">
        <title>Comparative genomics of Ascetosporea gives new insight into the evolutionary basis for animal parasitism in Rhizaria.</title>
        <authorList>
            <person name="Hiltunen Thoren M."/>
            <person name="Onut-Brannstrom I."/>
            <person name="Alfjorden A."/>
            <person name="Peckova H."/>
            <person name="Swords F."/>
            <person name="Hooper C."/>
            <person name="Holzer A.S."/>
            <person name="Bass D."/>
            <person name="Burki F."/>
        </authorList>
    </citation>
    <scope>NUCLEOTIDE SEQUENCE [LARGE SCALE GENOMIC DNA]</scope>
    <source>
        <strain evidence="2">20-A016</strain>
    </source>
</reference>
<keyword evidence="3" id="KW-1185">Reference proteome</keyword>
<dbReference type="EMBL" id="JBDODL010000519">
    <property type="protein sequence ID" value="MES1920120.1"/>
    <property type="molecule type" value="Genomic_DNA"/>
</dbReference>
<comment type="similarity">
    <text evidence="1">Belongs to the CNOT10 family.</text>
</comment>
<evidence type="ECO:0000256" key="1">
    <source>
        <dbReference type="ARBA" id="ARBA00010080"/>
    </source>
</evidence>
<dbReference type="Proteomes" id="UP001439008">
    <property type="component" value="Unassembled WGS sequence"/>
</dbReference>
<accession>A0ABV2AKD1</accession>
<feature type="non-terminal residue" evidence="2">
    <location>
        <position position="1"/>
    </location>
</feature>
<protein>
    <submittedName>
        <fullName evidence="2">CCR4-NOT transcription complex subunit 10</fullName>
    </submittedName>
</protein>
<dbReference type="PANTHER" id="PTHR12979">
    <property type="entry name" value="CCR4-NOT TRANSCRIPTION COMPLEX SUBUNIT 10"/>
    <property type="match status" value="1"/>
</dbReference>